<name>A0A5J9T8W3_9POAL</name>
<comment type="caution">
    <text evidence="1">The sequence shown here is derived from an EMBL/GenBank/DDBJ whole genome shotgun (WGS) entry which is preliminary data.</text>
</comment>
<dbReference type="GO" id="GO:0006751">
    <property type="term" value="P:glutathione catabolic process"/>
    <property type="evidence" value="ECO:0007669"/>
    <property type="project" value="InterPro"/>
</dbReference>
<keyword evidence="2" id="KW-1185">Reference proteome</keyword>
<dbReference type="InterPro" id="IPR029055">
    <property type="entry name" value="Ntn_hydrolases_N"/>
</dbReference>
<organism evidence="1 2">
    <name type="scientific">Eragrostis curvula</name>
    <name type="common">weeping love grass</name>
    <dbReference type="NCBI Taxonomy" id="38414"/>
    <lineage>
        <taxon>Eukaryota</taxon>
        <taxon>Viridiplantae</taxon>
        <taxon>Streptophyta</taxon>
        <taxon>Embryophyta</taxon>
        <taxon>Tracheophyta</taxon>
        <taxon>Spermatophyta</taxon>
        <taxon>Magnoliopsida</taxon>
        <taxon>Liliopsida</taxon>
        <taxon>Poales</taxon>
        <taxon>Poaceae</taxon>
        <taxon>PACMAD clade</taxon>
        <taxon>Chloridoideae</taxon>
        <taxon>Eragrostideae</taxon>
        <taxon>Eragrostidinae</taxon>
        <taxon>Eragrostis</taxon>
    </lineage>
</organism>
<dbReference type="Pfam" id="PF01019">
    <property type="entry name" value="G_glu_transpept"/>
    <property type="match status" value="1"/>
</dbReference>
<reference evidence="1 2" key="1">
    <citation type="journal article" date="2019" name="Sci. Rep.">
        <title>A high-quality genome of Eragrostis curvula grass provides insights into Poaceae evolution and supports new strategies to enhance forage quality.</title>
        <authorList>
            <person name="Carballo J."/>
            <person name="Santos B.A.C.M."/>
            <person name="Zappacosta D."/>
            <person name="Garbus I."/>
            <person name="Selva J.P."/>
            <person name="Gallo C.A."/>
            <person name="Diaz A."/>
            <person name="Albertini E."/>
            <person name="Caccamo M."/>
            <person name="Echenique V."/>
        </authorList>
    </citation>
    <scope>NUCLEOTIDE SEQUENCE [LARGE SCALE GENOMIC DNA]</scope>
    <source>
        <strain evidence="2">cv. Victoria</strain>
        <tissue evidence="1">Leaf</tissue>
    </source>
</reference>
<gene>
    <name evidence="1" type="ORF">EJB05_47050</name>
</gene>
<evidence type="ECO:0000313" key="2">
    <source>
        <dbReference type="Proteomes" id="UP000324897"/>
    </source>
</evidence>
<protein>
    <recommendedName>
        <fullName evidence="3">Gamma-glutamyltransferase</fullName>
    </recommendedName>
</protein>
<proteinExistence type="predicted"/>
<dbReference type="GO" id="GO:0036374">
    <property type="term" value="F:glutathione hydrolase activity"/>
    <property type="evidence" value="ECO:0007669"/>
    <property type="project" value="InterPro"/>
</dbReference>
<dbReference type="InterPro" id="IPR000101">
    <property type="entry name" value="GGT_peptidase"/>
</dbReference>
<dbReference type="SUPFAM" id="SSF56235">
    <property type="entry name" value="N-terminal nucleophile aminohydrolases (Ntn hydrolases)"/>
    <property type="match status" value="1"/>
</dbReference>
<dbReference type="EMBL" id="RWGY01000045">
    <property type="protein sequence ID" value="TVU07011.1"/>
    <property type="molecule type" value="Genomic_DNA"/>
</dbReference>
<dbReference type="AlphaFoldDB" id="A0A5J9T8W3"/>
<evidence type="ECO:0000313" key="1">
    <source>
        <dbReference type="EMBL" id="TVU07011.1"/>
    </source>
</evidence>
<dbReference type="PANTHER" id="PTHR11686:SF9">
    <property type="entry name" value="RE13973P"/>
    <property type="match status" value="1"/>
</dbReference>
<accession>A0A5J9T8W3</accession>
<dbReference type="OrthoDB" id="1081007at2759"/>
<sequence>MYRPGRHCSAPRPDRRRHAVSELCGLGLRTSECVHSSSGGVRLRPQEVKSDVGAVAADDGQCSEVGAAALRAGGHAVDATVATAICPMSSGFGGGAFIVVREAASGEAVAFTLQCTGERGHAGMYATWSFINY</sequence>
<dbReference type="Gramene" id="TVU07011">
    <property type="protein sequence ID" value="TVU07011"/>
    <property type="gene ID" value="EJB05_47050"/>
</dbReference>
<dbReference type="Proteomes" id="UP000324897">
    <property type="component" value="Unassembled WGS sequence"/>
</dbReference>
<dbReference type="GO" id="GO:0005886">
    <property type="term" value="C:plasma membrane"/>
    <property type="evidence" value="ECO:0007669"/>
    <property type="project" value="TreeGrafter"/>
</dbReference>
<feature type="non-terminal residue" evidence="1">
    <location>
        <position position="1"/>
    </location>
</feature>
<dbReference type="PANTHER" id="PTHR11686">
    <property type="entry name" value="GAMMA GLUTAMYL TRANSPEPTIDASE"/>
    <property type="match status" value="1"/>
</dbReference>
<evidence type="ECO:0008006" key="3">
    <source>
        <dbReference type="Google" id="ProtNLM"/>
    </source>
</evidence>